<evidence type="ECO:0008006" key="3">
    <source>
        <dbReference type="Google" id="ProtNLM"/>
    </source>
</evidence>
<dbReference type="RefSeq" id="WP_305423413.1">
    <property type="nucleotide sequence ID" value="NZ_CP117430.1"/>
</dbReference>
<sequence length="96" mass="9563">MRINEVCRTGSAEDCRQVQFSEGGKLSGNVIGGVTAGVVTGKITLKYCAGIALKTRGLGGVVCALILSGGTASVGGNIGAKFGEAGGELIYEVTTP</sequence>
<protein>
    <recommendedName>
        <fullName evidence="3">Zn-binding Pro-Ala-Ala-Arg (PAAR) domain-containing protein, incolved in TypeVI secretion</fullName>
    </recommendedName>
</protein>
<dbReference type="EMBL" id="CP117430">
    <property type="protein sequence ID" value="WLI17578.1"/>
    <property type="molecule type" value="Genomic_DNA"/>
</dbReference>
<proteinExistence type="predicted"/>
<evidence type="ECO:0000313" key="2">
    <source>
        <dbReference type="Proteomes" id="UP001230768"/>
    </source>
</evidence>
<keyword evidence="2" id="KW-1185">Reference proteome</keyword>
<organism evidence="1 2">
    <name type="scientific">Pseudomonas wuhanensis</name>
    <dbReference type="NCBI Taxonomy" id="2954098"/>
    <lineage>
        <taxon>Bacteria</taxon>
        <taxon>Pseudomonadati</taxon>
        <taxon>Pseudomonadota</taxon>
        <taxon>Gammaproteobacteria</taxon>
        <taxon>Pseudomonadales</taxon>
        <taxon>Pseudomonadaceae</taxon>
        <taxon>Pseudomonas</taxon>
    </lineage>
</organism>
<name>A0ABY9GPK2_9PSED</name>
<gene>
    <name evidence="1" type="ORF">PSH88_25605</name>
</gene>
<accession>A0ABY9GPK2</accession>
<reference evidence="1 2" key="1">
    <citation type="submission" date="2023-02" db="EMBL/GenBank/DDBJ databases">
        <title>Evolution of Hrp T3SS in non-pathogenic Pseudomonas fluorescens.</title>
        <authorList>
            <person name="Liao K."/>
            <person name="Wei H."/>
            <person name="Gu Y."/>
        </authorList>
    </citation>
    <scope>NUCLEOTIDE SEQUENCE [LARGE SCALE GENOMIC DNA]</scope>
    <source>
        <strain evidence="1 2">FP607</strain>
    </source>
</reference>
<dbReference type="Proteomes" id="UP001230768">
    <property type="component" value="Chromosome"/>
</dbReference>
<evidence type="ECO:0000313" key="1">
    <source>
        <dbReference type="EMBL" id="WLI17578.1"/>
    </source>
</evidence>